<evidence type="ECO:0000313" key="2">
    <source>
        <dbReference type="EMBL" id="CAG7818137.1"/>
    </source>
</evidence>
<proteinExistence type="predicted"/>
<dbReference type="EMBL" id="CAJVCH010412158">
    <property type="protein sequence ID" value="CAG7818137.1"/>
    <property type="molecule type" value="Genomic_DNA"/>
</dbReference>
<dbReference type="Proteomes" id="UP000708208">
    <property type="component" value="Unassembled WGS sequence"/>
</dbReference>
<gene>
    <name evidence="2" type="ORF">AFUS01_LOCUS28661</name>
</gene>
<reference evidence="2" key="1">
    <citation type="submission" date="2021-06" db="EMBL/GenBank/DDBJ databases">
        <authorList>
            <person name="Hodson N. C."/>
            <person name="Mongue J. A."/>
            <person name="Jaron S. K."/>
        </authorList>
    </citation>
    <scope>NUCLEOTIDE SEQUENCE</scope>
</reference>
<name>A0A8J2KKE5_9HEXA</name>
<comment type="caution">
    <text evidence="2">The sequence shown here is derived from an EMBL/GenBank/DDBJ whole genome shotgun (WGS) entry which is preliminary data.</text>
</comment>
<keyword evidence="3" id="KW-1185">Reference proteome</keyword>
<dbReference type="AlphaFoldDB" id="A0A8J2KKE5"/>
<feature type="compositionally biased region" description="Acidic residues" evidence="1">
    <location>
        <begin position="145"/>
        <end position="162"/>
    </location>
</feature>
<sequence>MRPNLSDLPNILKGAYNKSAKRTTAQNGFRVSGAWDISLGRPNRYVFKDEEFHESREQPTPSNRIPVAGNIDADDEDDDDNGDIPDPECLRQNSADVFDGVDDEEETVFSNQEPSDTSTMYEESAHGLLFPSVSTSGTFGHLTEDDVISSDSDETYDNSDDEEDAQLTIDREECITIAVPTDTSIADGVHNTNFMIHEFTCSAFIIFIVH</sequence>
<organism evidence="2 3">
    <name type="scientific">Allacma fusca</name>
    <dbReference type="NCBI Taxonomy" id="39272"/>
    <lineage>
        <taxon>Eukaryota</taxon>
        <taxon>Metazoa</taxon>
        <taxon>Ecdysozoa</taxon>
        <taxon>Arthropoda</taxon>
        <taxon>Hexapoda</taxon>
        <taxon>Collembola</taxon>
        <taxon>Symphypleona</taxon>
        <taxon>Sminthuridae</taxon>
        <taxon>Allacma</taxon>
    </lineage>
</organism>
<feature type="compositionally biased region" description="Acidic residues" evidence="1">
    <location>
        <begin position="72"/>
        <end position="86"/>
    </location>
</feature>
<feature type="non-terminal residue" evidence="2">
    <location>
        <position position="1"/>
    </location>
</feature>
<feature type="region of interest" description="Disordered" evidence="1">
    <location>
        <begin position="52"/>
        <end position="91"/>
    </location>
</feature>
<accession>A0A8J2KKE5</accession>
<feature type="region of interest" description="Disordered" evidence="1">
    <location>
        <begin position="141"/>
        <end position="162"/>
    </location>
</feature>
<evidence type="ECO:0000256" key="1">
    <source>
        <dbReference type="SAM" id="MobiDB-lite"/>
    </source>
</evidence>
<protein>
    <submittedName>
        <fullName evidence="2">Uncharacterized protein</fullName>
    </submittedName>
</protein>
<evidence type="ECO:0000313" key="3">
    <source>
        <dbReference type="Proteomes" id="UP000708208"/>
    </source>
</evidence>